<keyword evidence="4" id="KW-0547">Nucleotide-binding</keyword>
<reference evidence="14 15" key="1">
    <citation type="submission" date="2013-11" db="EMBL/GenBank/DDBJ databases">
        <title>Draft genome of the bovine lungworm Dictyocaulus viviparus.</title>
        <authorList>
            <person name="Mitreva M."/>
        </authorList>
    </citation>
    <scope>NUCLEOTIDE SEQUENCE [LARGE SCALE GENOMIC DNA]</scope>
    <source>
        <strain evidence="14 15">HannoverDv2000</strain>
    </source>
</reference>
<dbReference type="Gene3D" id="1.20.5.4820">
    <property type="match status" value="1"/>
</dbReference>
<organism evidence="14 15">
    <name type="scientific">Dictyocaulus viviparus</name>
    <name type="common">Bovine lungworm</name>
    <dbReference type="NCBI Taxonomy" id="29172"/>
    <lineage>
        <taxon>Eukaryota</taxon>
        <taxon>Metazoa</taxon>
        <taxon>Ecdysozoa</taxon>
        <taxon>Nematoda</taxon>
        <taxon>Chromadorea</taxon>
        <taxon>Rhabditida</taxon>
        <taxon>Rhabditina</taxon>
        <taxon>Rhabditomorpha</taxon>
        <taxon>Strongyloidea</taxon>
        <taxon>Metastrongylidae</taxon>
        <taxon>Dictyocaulus</taxon>
    </lineage>
</organism>
<dbReference type="GO" id="GO:0035556">
    <property type="term" value="P:intracellular signal transduction"/>
    <property type="evidence" value="ECO:0007669"/>
    <property type="project" value="InterPro"/>
</dbReference>
<evidence type="ECO:0000256" key="9">
    <source>
        <dbReference type="PROSITE-ProRule" id="PRU00782"/>
    </source>
</evidence>
<dbReference type="GO" id="GO:0005884">
    <property type="term" value="C:actin filament"/>
    <property type="evidence" value="ECO:0007669"/>
    <property type="project" value="TreeGrafter"/>
</dbReference>
<comment type="caution">
    <text evidence="9">Lacks conserved residue(s) required for the propagation of feature annotation.</text>
</comment>
<dbReference type="GO" id="GO:0005524">
    <property type="term" value="F:ATP binding"/>
    <property type="evidence" value="ECO:0007669"/>
    <property type="project" value="UniProtKB-KW"/>
</dbReference>
<feature type="domain" description="Phorbol-ester/DAG-type" evidence="11">
    <location>
        <begin position="564"/>
        <end position="615"/>
    </location>
</feature>
<sequence>MRQDVLNTLKTSKCAFMKAILGDDPVAIYRWSYVRTVFRAVQAFKQSGRKLFRSESAGHLCALKVMSEVRRGSDSALSQFLRGDLKIDLPSFCDTSMFKTIVNQAKRLPAKGEEQINTVRCLQILKETIGKRPISSKPTSVSRQFEYSLNRLMNTLAHASPYFIRCIKSNNDKIPNHFDDNIILRQLRYTGMLETVRIRRAGYSVRIEWDIPNHFDDNIILRQLRYTGMLETVRIRRAGYSVRIEWDAFIQQYRILLPNGLDSTEDDVKKFLSSHPSFAPENVQYGVSKIYMRDAEKLILDDHLHRVIIQHIGTLQRWFRMVIARKRYLRFKQGIVKLQALVRGTLARSRLRRQAYAALIIQSNYKRIGDIPRGQDGKFFKVRRLQTFKLPVFDLDDPQSLAVFAQSDEDFNSDDESTESGLDEDVSESSILGEVSENAIELDAKFILEDTKLKLIEGCPEMTHHRRQSLAPAASTTKLKMLRRANSTDSNTMIRFEDDFKTLPLESPTTKKKTGSRLGFTKAKKNLRQLFGRRSNSTNDEDIVDSEMPYSNELNLPTTTLPYNHQLKISRLHRLDICAVCNRHLTGFISQSYKCTQCKLCFHKECSSFANSLPCQLSSPLRSPTSLNSPRRPWDVVRKPQPPSTLTPGESRFSRTFNLNKTKQQTDPGNMVVESTEDLRQFSVFIFKKQSNLNQKKNKRDTIVDALFKKALREFHMELISYEAVLSEERTVLKYRDLITTFEGVLIKVCKEEAVSFPTTLGVNAFRGFLNEFMQNQKKRGSKQKSGIIKSVRKKRRRSDVTVTFQLHAGHHFKADFVHVPTYCEVCNQFMWHAEKIFICVTCRISCHKKCHQKITVNCTISYTPGMNTQSGGRFFGAVLATLVDEEHLVPPLIDRLLINLETRALFVEGIYRKSGSITQVRNIRRIIESASDFNTISLDDVQIHVLTTIVKAFLREMPEPLITLDLYENFLNASEVDDITERGRCLAVMIDLLPKPNRGLLDRLMFHLARVAHQEAVNKMGPFNLAVIFGPCILRRQDNVHAQEQLNDVSRQTICIQTLIEEKLKQYRMTVINIVELEDASQKVFISFIPYR</sequence>
<dbReference type="PROSITE" id="PS50081">
    <property type="entry name" value="ZF_DAG_PE_2"/>
    <property type="match status" value="2"/>
</dbReference>
<keyword evidence="3" id="KW-0479">Metal-binding</keyword>
<dbReference type="GO" id="GO:0005737">
    <property type="term" value="C:cytoplasm"/>
    <property type="evidence" value="ECO:0007669"/>
    <property type="project" value="UniProtKB-SubCell"/>
</dbReference>
<feature type="region of interest" description="Disordered" evidence="10">
    <location>
        <begin position="618"/>
        <end position="652"/>
    </location>
</feature>
<evidence type="ECO:0000256" key="1">
    <source>
        <dbReference type="ARBA" id="ARBA00004496"/>
    </source>
</evidence>
<dbReference type="InterPro" id="IPR002219">
    <property type="entry name" value="PKC_DAG/PE"/>
</dbReference>
<dbReference type="InterPro" id="IPR001609">
    <property type="entry name" value="Myosin_head_motor_dom-like"/>
</dbReference>
<accession>A0A0D8XLB8</accession>
<dbReference type="SMART" id="SM00015">
    <property type="entry name" value="IQ"/>
    <property type="match status" value="2"/>
</dbReference>
<comment type="subcellular location">
    <subcellularLocation>
        <location evidence="1">Cytoplasm</location>
    </subcellularLocation>
</comment>
<dbReference type="Pfam" id="PF00612">
    <property type="entry name" value="IQ"/>
    <property type="match status" value="2"/>
</dbReference>
<evidence type="ECO:0000256" key="5">
    <source>
        <dbReference type="ARBA" id="ARBA00022833"/>
    </source>
</evidence>
<evidence type="ECO:0000313" key="14">
    <source>
        <dbReference type="EMBL" id="KJH45423.1"/>
    </source>
</evidence>
<name>A0A0D8XLB8_DICVI</name>
<evidence type="ECO:0000313" key="15">
    <source>
        <dbReference type="Proteomes" id="UP000053766"/>
    </source>
</evidence>
<dbReference type="GO" id="GO:0046872">
    <property type="term" value="F:metal ion binding"/>
    <property type="evidence" value="ECO:0007669"/>
    <property type="project" value="UniProtKB-KW"/>
</dbReference>
<dbReference type="GO" id="GO:0016459">
    <property type="term" value="C:myosin complex"/>
    <property type="evidence" value="ECO:0007669"/>
    <property type="project" value="UniProtKB-KW"/>
</dbReference>
<dbReference type="PROSITE" id="PS00479">
    <property type="entry name" value="ZF_DAG_PE_1"/>
    <property type="match status" value="2"/>
</dbReference>
<dbReference type="PANTHER" id="PTHR46184">
    <property type="entry name" value="UNCONVENTIONAL MYOSIN-IXB-LIKE PROTEIN"/>
    <property type="match status" value="1"/>
</dbReference>
<keyword evidence="8" id="KW-0505">Motor protein</keyword>
<dbReference type="STRING" id="29172.A0A0D8XLB8"/>
<dbReference type="SUPFAM" id="SSF48350">
    <property type="entry name" value="GTPase activation domain, GAP"/>
    <property type="match status" value="1"/>
</dbReference>
<evidence type="ECO:0000259" key="13">
    <source>
        <dbReference type="PROSITE" id="PS51456"/>
    </source>
</evidence>
<dbReference type="InterPro" id="IPR027417">
    <property type="entry name" value="P-loop_NTPase"/>
</dbReference>
<evidence type="ECO:0000256" key="6">
    <source>
        <dbReference type="ARBA" id="ARBA00022840"/>
    </source>
</evidence>
<dbReference type="CDD" id="cd00029">
    <property type="entry name" value="C1"/>
    <property type="match status" value="1"/>
</dbReference>
<evidence type="ECO:0000256" key="10">
    <source>
        <dbReference type="SAM" id="MobiDB-lite"/>
    </source>
</evidence>
<dbReference type="PROSITE" id="PS50238">
    <property type="entry name" value="RHOGAP"/>
    <property type="match status" value="1"/>
</dbReference>
<dbReference type="InterPro" id="IPR000198">
    <property type="entry name" value="RhoGAP_dom"/>
</dbReference>
<keyword evidence="9" id="KW-0009">Actin-binding</keyword>
<dbReference type="Proteomes" id="UP000053766">
    <property type="component" value="Unassembled WGS sequence"/>
</dbReference>
<dbReference type="GO" id="GO:0000146">
    <property type="term" value="F:microfilament motor activity"/>
    <property type="evidence" value="ECO:0007669"/>
    <property type="project" value="InterPro"/>
</dbReference>
<dbReference type="InterPro" id="IPR008936">
    <property type="entry name" value="Rho_GTPase_activation_prot"/>
</dbReference>
<dbReference type="InterPro" id="IPR036961">
    <property type="entry name" value="Kinesin_motor_dom_sf"/>
</dbReference>
<keyword evidence="2" id="KW-0963">Cytoplasm</keyword>
<dbReference type="EMBL" id="KN716409">
    <property type="protein sequence ID" value="KJH45423.1"/>
    <property type="molecule type" value="Genomic_DNA"/>
</dbReference>
<dbReference type="SMART" id="SM00242">
    <property type="entry name" value="MYSc"/>
    <property type="match status" value="1"/>
</dbReference>
<dbReference type="PROSITE" id="PS51456">
    <property type="entry name" value="MYOSIN_MOTOR"/>
    <property type="match status" value="1"/>
</dbReference>
<dbReference type="SMART" id="SM00109">
    <property type="entry name" value="C1"/>
    <property type="match status" value="2"/>
</dbReference>
<dbReference type="SMART" id="SM00324">
    <property type="entry name" value="RhoGAP"/>
    <property type="match status" value="1"/>
</dbReference>
<feature type="compositionally biased region" description="Polar residues" evidence="10">
    <location>
        <begin position="618"/>
        <end position="629"/>
    </location>
</feature>
<dbReference type="GO" id="GO:0005096">
    <property type="term" value="F:GTPase activator activity"/>
    <property type="evidence" value="ECO:0007669"/>
    <property type="project" value="InterPro"/>
</dbReference>
<evidence type="ECO:0000256" key="3">
    <source>
        <dbReference type="ARBA" id="ARBA00022723"/>
    </source>
</evidence>
<evidence type="ECO:0000256" key="8">
    <source>
        <dbReference type="ARBA" id="ARBA00023175"/>
    </source>
</evidence>
<dbReference type="PANTHER" id="PTHR46184:SF5">
    <property type="entry name" value="UNCONVENTIONAL MYOSIN-IXA-LIKE"/>
    <property type="match status" value="1"/>
</dbReference>
<proteinExistence type="inferred from homology"/>
<feature type="compositionally biased region" description="Acidic residues" evidence="10">
    <location>
        <begin position="410"/>
        <end position="427"/>
    </location>
</feature>
<feature type="region of interest" description="Disordered" evidence="10">
    <location>
        <begin position="410"/>
        <end position="429"/>
    </location>
</feature>
<dbReference type="Pfam" id="PF00063">
    <property type="entry name" value="Myosin_head"/>
    <property type="match status" value="2"/>
</dbReference>
<dbReference type="InterPro" id="IPR046349">
    <property type="entry name" value="C1-like_sf"/>
</dbReference>
<evidence type="ECO:0000256" key="2">
    <source>
        <dbReference type="ARBA" id="ARBA00022490"/>
    </source>
</evidence>
<feature type="domain" description="Rho-GAP" evidence="12">
    <location>
        <begin position="878"/>
        <end position="1068"/>
    </location>
</feature>
<keyword evidence="5" id="KW-0862">Zinc</keyword>
<dbReference type="Gene3D" id="3.40.850.10">
    <property type="entry name" value="Kinesin motor domain"/>
    <property type="match status" value="1"/>
</dbReference>
<dbReference type="Gene3D" id="1.20.58.530">
    <property type="match status" value="1"/>
</dbReference>
<dbReference type="FunFam" id="3.40.850.10:FF:000008">
    <property type="entry name" value="Putative unconventional myosin-IXa"/>
    <property type="match status" value="1"/>
</dbReference>
<dbReference type="Gene3D" id="1.10.555.10">
    <property type="entry name" value="Rho GTPase activation protein"/>
    <property type="match status" value="1"/>
</dbReference>
<dbReference type="GO" id="GO:0051015">
    <property type="term" value="F:actin filament binding"/>
    <property type="evidence" value="ECO:0007669"/>
    <property type="project" value="TreeGrafter"/>
</dbReference>
<evidence type="ECO:0000259" key="12">
    <source>
        <dbReference type="PROSITE" id="PS50238"/>
    </source>
</evidence>
<feature type="domain" description="Myosin motor" evidence="13">
    <location>
        <begin position="1"/>
        <end position="306"/>
    </location>
</feature>
<dbReference type="OrthoDB" id="312459at2759"/>
<keyword evidence="7 9" id="KW-0518">Myosin</keyword>
<dbReference type="InterPro" id="IPR046987">
    <property type="entry name" value="Myo9"/>
</dbReference>
<dbReference type="CDD" id="cd20818">
    <property type="entry name" value="C1_Myosin-IX"/>
    <property type="match status" value="1"/>
</dbReference>
<dbReference type="Pfam" id="PF00130">
    <property type="entry name" value="C1_1"/>
    <property type="match status" value="2"/>
</dbReference>
<dbReference type="InterPro" id="IPR000048">
    <property type="entry name" value="IQ_motif_EF-hand-BS"/>
</dbReference>
<reference evidence="15" key="2">
    <citation type="journal article" date="2016" name="Sci. Rep.">
        <title>Dictyocaulus viviparus genome, variome and transcriptome elucidate lungworm biology and support future intervention.</title>
        <authorList>
            <person name="McNulty S.N."/>
            <person name="Strube C."/>
            <person name="Rosa B.A."/>
            <person name="Martin J.C."/>
            <person name="Tyagi R."/>
            <person name="Choi Y.J."/>
            <person name="Wang Q."/>
            <person name="Hallsworth Pepin K."/>
            <person name="Zhang X."/>
            <person name="Ozersky P."/>
            <person name="Wilson R.K."/>
            <person name="Sternberg P.W."/>
            <person name="Gasser R.B."/>
            <person name="Mitreva M."/>
        </authorList>
    </citation>
    <scope>NUCLEOTIDE SEQUENCE [LARGE SCALE GENOMIC DNA]</scope>
    <source>
        <strain evidence="15">HannoverDv2000</strain>
    </source>
</reference>
<protein>
    <submittedName>
        <fullName evidence="14">RhoGAP domain protein</fullName>
    </submittedName>
</protein>
<gene>
    <name evidence="14" type="ORF">DICVIV_08547</name>
</gene>
<comment type="similarity">
    <text evidence="9">Belongs to the TRAFAC class myosin-kinesin ATPase superfamily. Myosin family.</text>
</comment>
<keyword evidence="6" id="KW-0067">ATP-binding</keyword>
<dbReference type="SUPFAM" id="SSF57889">
    <property type="entry name" value="Cysteine-rich domain"/>
    <property type="match status" value="2"/>
</dbReference>
<feature type="domain" description="Phorbol-ester/DAG-type" evidence="11">
    <location>
        <begin position="810"/>
        <end position="859"/>
    </location>
</feature>
<dbReference type="SUPFAM" id="SSF52540">
    <property type="entry name" value="P-loop containing nucleoside triphosphate hydrolases"/>
    <property type="match status" value="2"/>
</dbReference>
<dbReference type="Gene3D" id="3.30.60.20">
    <property type="match status" value="2"/>
</dbReference>
<evidence type="ECO:0000259" key="11">
    <source>
        <dbReference type="PROSITE" id="PS50081"/>
    </source>
</evidence>
<evidence type="ECO:0000256" key="7">
    <source>
        <dbReference type="ARBA" id="ARBA00023123"/>
    </source>
</evidence>
<dbReference type="Pfam" id="PF00620">
    <property type="entry name" value="RhoGAP"/>
    <property type="match status" value="1"/>
</dbReference>
<keyword evidence="15" id="KW-1185">Reference proteome</keyword>
<evidence type="ECO:0000256" key="4">
    <source>
        <dbReference type="ARBA" id="ARBA00022741"/>
    </source>
</evidence>
<dbReference type="AlphaFoldDB" id="A0A0D8XLB8"/>
<dbReference type="PROSITE" id="PS50096">
    <property type="entry name" value="IQ"/>
    <property type="match status" value="1"/>
</dbReference>